<dbReference type="OrthoDB" id="4389629at2759"/>
<dbReference type="Gene3D" id="1.10.510.10">
    <property type="entry name" value="Transferase(Phosphotransferase) domain 1"/>
    <property type="match status" value="1"/>
</dbReference>
<dbReference type="VEuPathDB" id="FungiDB:ASPZODRAFT_897576"/>
<dbReference type="GeneID" id="34616831"/>
<dbReference type="RefSeq" id="XP_022578110.1">
    <property type="nucleotide sequence ID" value="XM_022730367.1"/>
</dbReference>
<accession>A0A1L9S8W4</accession>
<dbReference type="EMBL" id="KV878351">
    <property type="protein sequence ID" value="OJJ43600.1"/>
    <property type="molecule type" value="Genomic_DNA"/>
</dbReference>
<sequence>MVEPANCRTFPEGTVFKNREGRVVSINEDNFRLKRIIGEGSGEMQNVRAAVFEAEHVNAGNKLVVLKMHYDLYPFHAHLSRERYQEAFEDEAEVIQAISGSGHSPQYITHGHIMQTADDPYPDDGEIRILAMSRMEGVRYPLMREAGLVLLPADLKIIMQQTVETLEYMRQQGWQKDIEPDDVFYNPDTKHMYLSHVSPISL</sequence>
<proteinExistence type="predicted"/>
<name>A0A1L9S8W4_9EURO</name>
<gene>
    <name evidence="1" type="ORF">ASPZODRAFT_897576</name>
</gene>
<dbReference type="AlphaFoldDB" id="A0A1L9S8W4"/>
<keyword evidence="2" id="KW-1185">Reference proteome</keyword>
<evidence type="ECO:0000313" key="2">
    <source>
        <dbReference type="Proteomes" id="UP000184188"/>
    </source>
</evidence>
<protein>
    <submittedName>
        <fullName evidence="1">Uncharacterized protein</fullName>
    </submittedName>
</protein>
<dbReference type="SUPFAM" id="SSF56112">
    <property type="entry name" value="Protein kinase-like (PK-like)"/>
    <property type="match status" value="1"/>
</dbReference>
<evidence type="ECO:0000313" key="1">
    <source>
        <dbReference type="EMBL" id="OJJ43600.1"/>
    </source>
</evidence>
<reference evidence="2" key="1">
    <citation type="journal article" date="2017" name="Genome Biol.">
        <title>Comparative genomics reveals high biological diversity and specific adaptations in the industrially and medically important fungal genus Aspergillus.</title>
        <authorList>
            <person name="de Vries R.P."/>
            <person name="Riley R."/>
            <person name="Wiebenga A."/>
            <person name="Aguilar-Osorio G."/>
            <person name="Amillis S."/>
            <person name="Uchima C.A."/>
            <person name="Anderluh G."/>
            <person name="Asadollahi M."/>
            <person name="Askin M."/>
            <person name="Barry K."/>
            <person name="Battaglia E."/>
            <person name="Bayram O."/>
            <person name="Benocci T."/>
            <person name="Braus-Stromeyer S.A."/>
            <person name="Caldana C."/>
            <person name="Canovas D."/>
            <person name="Cerqueira G.C."/>
            <person name="Chen F."/>
            <person name="Chen W."/>
            <person name="Choi C."/>
            <person name="Clum A."/>
            <person name="Dos Santos R.A."/>
            <person name="Damasio A.R."/>
            <person name="Diallinas G."/>
            <person name="Emri T."/>
            <person name="Fekete E."/>
            <person name="Flipphi M."/>
            <person name="Freyberg S."/>
            <person name="Gallo A."/>
            <person name="Gournas C."/>
            <person name="Habgood R."/>
            <person name="Hainaut M."/>
            <person name="Harispe M.L."/>
            <person name="Henrissat B."/>
            <person name="Hilden K.S."/>
            <person name="Hope R."/>
            <person name="Hossain A."/>
            <person name="Karabika E."/>
            <person name="Karaffa L."/>
            <person name="Karanyi Z."/>
            <person name="Krasevec N."/>
            <person name="Kuo A."/>
            <person name="Kusch H."/>
            <person name="LaButti K."/>
            <person name="Lagendijk E.L."/>
            <person name="Lapidus A."/>
            <person name="Levasseur A."/>
            <person name="Lindquist E."/>
            <person name="Lipzen A."/>
            <person name="Logrieco A.F."/>
            <person name="MacCabe A."/>
            <person name="Maekelae M.R."/>
            <person name="Malavazi I."/>
            <person name="Melin P."/>
            <person name="Meyer V."/>
            <person name="Mielnichuk N."/>
            <person name="Miskei M."/>
            <person name="Molnar A.P."/>
            <person name="Mule G."/>
            <person name="Ngan C.Y."/>
            <person name="Orejas M."/>
            <person name="Orosz E."/>
            <person name="Ouedraogo J.P."/>
            <person name="Overkamp K.M."/>
            <person name="Park H.-S."/>
            <person name="Perrone G."/>
            <person name="Piumi F."/>
            <person name="Punt P.J."/>
            <person name="Ram A.F."/>
            <person name="Ramon A."/>
            <person name="Rauscher S."/>
            <person name="Record E."/>
            <person name="Riano-Pachon D.M."/>
            <person name="Robert V."/>
            <person name="Roehrig J."/>
            <person name="Ruller R."/>
            <person name="Salamov A."/>
            <person name="Salih N.S."/>
            <person name="Samson R.A."/>
            <person name="Sandor E."/>
            <person name="Sanguinetti M."/>
            <person name="Schuetze T."/>
            <person name="Sepcic K."/>
            <person name="Shelest E."/>
            <person name="Sherlock G."/>
            <person name="Sophianopoulou V."/>
            <person name="Squina F.M."/>
            <person name="Sun H."/>
            <person name="Susca A."/>
            <person name="Todd R.B."/>
            <person name="Tsang A."/>
            <person name="Unkles S.E."/>
            <person name="van de Wiele N."/>
            <person name="van Rossen-Uffink D."/>
            <person name="Oliveira J.V."/>
            <person name="Vesth T.C."/>
            <person name="Visser J."/>
            <person name="Yu J.-H."/>
            <person name="Zhou M."/>
            <person name="Andersen M.R."/>
            <person name="Archer D.B."/>
            <person name="Baker S.E."/>
            <person name="Benoit I."/>
            <person name="Brakhage A.A."/>
            <person name="Braus G.H."/>
            <person name="Fischer R."/>
            <person name="Frisvad J.C."/>
            <person name="Goldman G.H."/>
            <person name="Houbraken J."/>
            <person name="Oakley B."/>
            <person name="Pocsi I."/>
            <person name="Scazzocchio C."/>
            <person name="Seiboth B."/>
            <person name="vanKuyk P.A."/>
            <person name="Wortman J."/>
            <person name="Dyer P.S."/>
            <person name="Grigoriev I.V."/>
        </authorList>
    </citation>
    <scope>NUCLEOTIDE SEQUENCE [LARGE SCALE GENOMIC DNA]</scope>
    <source>
        <strain evidence="2">CBS 506.65</strain>
    </source>
</reference>
<organism evidence="1 2">
    <name type="scientific">Penicilliopsis zonata CBS 506.65</name>
    <dbReference type="NCBI Taxonomy" id="1073090"/>
    <lineage>
        <taxon>Eukaryota</taxon>
        <taxon>Fungi</taxon>
        <taxon>Dikarya</taxon>
        <taxon>Ascomycota</taxon>
        <taxon>Pezizomycotina</taxon>
        <taxon>Eurotiomycetes</taxon>
        <taxon>Eurotiomycetidae</taxon>
        <taxon>Eurotiales</taxon>
        <taxon>Aspergillaceae</taxon>
        <taxon>Penicilliopsis</taxon>
    </lineage>
</organism>
<dbReference type="Proteomes" id="UP000184188">
    <property type="component" value="Unassembled WGS sequence"/>
</dbReference>
<dbReference type="InterPro" id="IPR011009">
    <property type="entry name" value="Kinase-like_dom_sf"/>
</dbReference>